<dbReference type="Proteomes" id="UP001221757">
    <property type="component" value="Unassembled WGS sequence"/>
</dbReference>
<evidence type="ECO:0000313" key="14">
    <source>
        <dbReference type="EMBL" id="KAJ7629579.1"/>
    </source>
</evidence>
<keyword evidence="10 12" id="KW-0106">Calcium</keyword>
<evidence type="ECO:0000256" key="10">
    <source>
        <dbReference type="PIRSR" id="PIRSR601621-2"/>
    </source>
</evidence>
<keyword evidence="8" id="KW-0325">Glycoprotein</keyword>
<dbReference type="PROSITE" id="PS00436">
    <property type="entry name" value="PEROXIDASE_2"/>
    <property type="match status" value="1"/>
</dbReference>
<proteinExistence type="inferred from homology"/>
<dbReference type="GO" id="GO:0020037">
    <property type="term" value="F:heme binding"/>
    <property type="evidence" value="ECO:0007669"/>
    <property type="project" value="UniProtKB-UniRule"/>
</dbReference>
<dbReference type="Gene3D" id="1.10.520.10">
    <property type="match status" value="1"/>
</dbReference>
<keyword evidence="3 12" id="KW-0575">Peroxidase</keyword>
<protein>
    <recommendedName>
        <fullName evidence="12">Peroxidase</fullName>
        <ecNumber evidence="12">1.11.1.-</ecNumber>
    </recommendedName>
</protein>
<feature type="binding site" description="axial binding residue" evidence="10">
    <location>
        <position position="197"/>
    </location>
    <ligand>
        <name>heme b</name>
        <dbReference type="ChEBI" id="CHEBI:60344"/>
    </ligand>
    <ligandPart>
        <name>Fe</name>
        <dbReference type="ChEBI" id="CHEBI:18248"/>
    </ligandPart>
</feature>
<feature type="binding site" evidence="10">
    <location>
        <position position="93"/>
    </location>
    <ligand>
        <name>Ca(2+)</name>
        <dbReference type="ChEBI" id="CHEBI:29108"/>
        <label>1</label>
    </ligand>
</feature>
<dbReference type="GO" id="GO:0000302">
    <property type="term" value="P:response to reactive oxygen species"/>
    <property type="evidence" value="ECO:0007669"/>
    <property type="project" value="TreeGrafter"/>
</dbReference>
<feature type="binding site" evidence="10">
    <location>
        <position position="217"/>
    </location>
    <ligand>
        <name>Ca(2+)</name>
        <dbReference type="ChEBI" id="CHEBI:29108"/>
        <label>2</label>
    </ligand>
</feature>
<dbReference type="InterPro" id="IPR010255">
    <property type="entry name" value="Haem_peroxidase_sf"/>
</dbReference>
<comment type="caution">
    <text evidence="14">The sequence shown here is derived from an EMBL/GenBank/DDBJ whole genome shotgun (WGS) entry which is preliminary data.</text>
</comment>
<evidence type="ECO:0000313" key="15">
    <source>
        <dbReference type="Proteomes" id="UP001221757"/>
    </source>
</evidence>
<keyword evidence="2" id="KW-0964">Secreted</keyword>
<feature type="site" description="Transition state stabilizer" evidence="11">
    <location>
        <position position="69"/>
    </location>
</feature>
<keyword evidence="5 10" id="KW-0479">Metal-binding</keyword>
<name>A0AAD7FNT2_MYCRO</name>
<keyword evidence="15" id="KW-1185">Reference proteome</keyword>
<sequence>MLSPSAQILSLLGAPASASTIAARKGGNNGTSGQQLEKPDLQAVVRRPRRDCGGNLPRRCDVLACASVRLAFHDAGPFSLALQAENRPNGARDGSLLTDPDELKCPENNGLQAVVGALQGLPDKFNVSPGDVLHLAGTLARLPWWPGDQHLRWPQVASQPRAGRPAPEPQRPVKVLTDCFADMYFTIRELMVLIGEHSTGKQRFQSSASVNAPFDSTVDVWDRRQLLAQRDDPAGLQPLRRKLGRLGSRLLCRPRKTSLLGIDKNILTDCTELLPLSINLKNLAVSH</sequence>
<dbReference type="EMBL" id="JARKIE010000538">
    <property type="protein sequence ID" value="KAJ7629579.1"/>
    <property type="molecule type" value="Genomic_DNA"/>
</dbReference>
<organism evidence="14 15">
    <name type="scientific">Mycena rosella</name>
    <name type="common">Pink bonnet</name>
    <name type="synonym">Agaricus rosellus</name>
    <dbReference type="NCBI Taxonomy" id="1033263"/>
    <lineage>
        <taxon>Eukaryota</taxon>
        <taxon>Fungi</taxon>
        <taxon>Dikarya</taxon>
        <taxon>Basidiomycota</taxon>
        <taxon>Agaricomycotina</taxon>
        <taxon>Agaricomycetes</taxon>
        <taxon>Agaricomycetidae</taxon>
        <taxon>Agaricales</taxon>
        <taxon>Marasmiineae</taxon>
        <taxon>Mycenaceae</taxon>
        <taxon>Mycena</taxon>
    </lineage>
</organism>
<feature type="binding site" evidence="10">
    <location>
        <position position="222"/>
    </location>
    <ligand>
        <name>Ca(2+)</name>
        <dbReference type="ChEBI" id="CHEBI:29108"/>
        <label>2</label>
    </ligand>
</feature>
<dbReference type="GO" id="GO:0004601">
    <property type="term" value="F:peroxidase activity"/>
    <property type="evidence" value="ECO:0007669"/>
    <property type="project" value="UniProtKB-KW"/>
</dbReference>
<feature type="binding site" evidence="10">
    <location>
        <position position="198"/>
    </location>
    <ligand>
        <name>Ca(2+)</name>
        <dbReference type="ChEBI" id="CHEBI:29108"/>
        <label>2</label>
    </ligand>
</feature>
<evidence type="ECO:0000259" key="13">
    <source>
        <dbReference type="Pfam" id="PF00141"/>
    </source>
</evidence>
<gene>
    <name evidence="14" type="ORF">B0H17DRAFT_1218138</name>
</gene>
<evidence type="ECO:0000256" key="4">
    <source>
        <dbReference type="ARBA" id="ARBA00022617"/>
    </source>
</evidence>
<feature type="binding site" evidence="10">
    <location>
        <position position="74"/>
    </location>
    <ligand>
        <name>Ca(2+)</name>
        <dbReference type="ChEBI" id="CHEBI:29108"/>
        <label>1</label>
    </ligand>
</feature>
<dbReference type="SUPFAM" id="SSF48113">
    <property type="entry name" value="Heme-dependent peroxidases"/>
    <property type="match status" value="1"/>
</dbReference>
<evidence type="ECO:0000256" key="1">
    <source>
        <dbReference type="ARBA" id="ARBA00006089"/>
    </source>
</evidence>
<dbReference type="GO" id="GO:0042744">
    <property type="term" value="P:hydrogen peroxide catabolic process"/>
    <property type="evidence" value="ECO:0007669"/>
    <property type="project" value="TreeGrafter"/>
</dbReference>
<evidence type="ECO:0000256" key="3">
    <source>
        <dbReference type="ARBA" id="ARBA00022559"/>
    </source>
</evidence>
<dbReference type="GO" id="GO:0046872">
    <property type="term" value="F:metal ion binding"/>
    <property type="evidence" value="ECO:0007669"/>
    <property type="project" value="UniProtKB-UniRule"/>
</dbReference>
<comment type="cofactor">
    <cofactor evidence="10 12">
        <name>Ca(2+)</name>
        <dbReference type="ChEBI" id="CHEBI:29108"/>
    </cofactor>
    <text evidence="10 12">Binds 2 calcium ions per subunit.</text>
</comment>
<evidence type="ECO:0000256" key="8">
    <source>
        <dbReference type="ARBA" id="ARBA00023180"/>
    </source>
</evidence>
<comment type="similarity">
    <text evidence="1 12">Belongs to the peroxidase family. Ligninase subfamily.</text>
</comment>
<dbReference type="PANTHER" id="PTHR31356:SF66">
    <property type="entry name" value="CATALASE-PEROXIDASE"/>
    <property type="match status" value="1"/>
</dbReference>
<keyword evidence="4 10" id="KW-0349">Heme</keyword>
<keyword evidence="6 12" id="KW-0560">Oxidoreductase</keyword>
<evidence type="ECO:0000256" key="9">
    <source>
        <dbReference type="PIRSR" id="PIRSR601621-1"/>
    </source>
</evidence>
<feature type="binding site" evidence="10">
    <location>
        <position position="215"/>
    </location>
    <ligand>
        <name>Ca(2+)</name>
        <dbReference type="ChEBI" id="CHEBI:29108"/>
        <label>2</label>
    </ligand>
</feature>
<dbReference type="InterPro" id="IPR019794">
    <property type="entry name" value="Peroxidases_AS"/>
</dbReference>
<comment type="cofactor">
    <cofactor evidence="10">
        <name>heme b</name>
        <dbReference type="ChEBI" id="CHEBI:60344"/>
    </cofactor>
    <text evidence="10">Binds 1 heme b (iron(II)-protoporphyrin IX) group per subunit.</text>
</comment>
<dbReference type="PRINTS" id="PR00462">
    <property type="entry name" value="LIGNINASE"/>
</dbReference>
<evidence type="ECO:0000256" key="7">
    <source>
        <dbReference type="ARBA" id="ARBA00023004"/>
    </source>
</evidence>
<dbReference type="Pfam" id="PF00141">
    <property type="entry name" value="peroxidase"/>
    <property type="match status" value="1"/>
</dbReference>
<evidence type="ECO:0000256" key="6">
    <source>
        <dbReference type="ARBA" id="ARBA00023002"/>
    </source>
</evidence>
<dbReference type="InterPro" id="IPR044831">
    <property type="entry name" value="Ccp1-like"/>
</dbReference>
<dbReference type="EC" id="1.11.1.-" evidence="12"/>
<dbReference type="GO" id="GO:0034599">
    <property type="term" value="P:cellular response to oxidative stress"/>
    <property type="evidence" value="ECO:0007669"/>
    <property type="project" value="InterPro"/>
</dbReference>
<dbReference type="InterPro" id="IPR002016">
    <property type="entry name" value="Haem_peroxidase"/>
</dbReference>
<evidence type="ECO:0000256" key="5">
    <source>
        <dbReference type="ARBA" id="ARBA00022723"/>
    </source>
</evidence>
<feature type="binding site" evidence="10">
    <location>
        <position position="95"/>
    </location>
    <ligand>
        <name>Ca(2+)</name>
        <dbReference type="ChEBI" id="CHEBI:29108"/>
        <label>1</label>
    </ligand>
</feature>
<evidence type="ECO:0000256" key="11">
    <source>
        <dbReference type="PIRSR" id="PIRSR601621-3"/>
    </source>
</evidence>
<feature type="domain" description="Plant heme peroxidase family profile" evidence="13">
    <location>
        <begin position="63"/>
        <end position="208"/>
    </location>
</feature>
<evidence type="ECO:0000256" key="12">
    <source>
        <dbReference type="RuleBase" id="RU363051"/>
    </source>
</evidence>
<dbReference type="InterPro" id="IPR001621">
    <property type="entry name" value="Ligninase"/>
</dbReference>
<dbReference type="Gene3D" id="1.10.420.10">
    <property type="entry name" value="Peroxidase, domain 2"/>
    <property type="match status" value="1"/>
</dbReference>
<evidence type="ECO:0000256" key="2">
    <source>
        <dbReference type="ARBA" id="ARBA00022525"/>
    </source>
</evidence>
<accession>A0AAD7FNT2</accession>
<dbReference type="AlphaFoldDB" id="A0AAD7FNT2"/>
<dbReference type="PANTHER" id="PTHR31356">
    <property type="entry name" value="THYLAKOID LUMENAL 29 KDA PROTEIN, CHLOROPLASTIC-RELATED"/>
    <property type="match status" value="1"/>
</dbReference>
<keyword evidence="7 10" id="KW-0408">Iron</keyword>
<feature type="active site" description="Proton acceptor" evidence="9">
    <location>
        <position position="73"/>
    </location>
</feature>
<reference evidence="14" key="1">
    <citation type="submission" date="2023-03" db="EMBL/GenBank/DDBJ databases">
        <title>Massive genome expansion in bonnet fungi (Mycena s.s.) driven by repeated elements and novel gene families across ecological guilds.</title>
        <authorList>
            <consortium name="Lawrence Berkeley National Laboratory"/>
            <person name="Harder C.B."/>
            <person name="Miyauchi S."/>
            <person name="Viragh M."/>
            <person name="Kuo A."/>
            <person name="Thoen E."/>
            <person name="Andreopoulos B."/>
            <person name="Lu D."/>
            <person name="Skrede I."/>
            <person name="Drula E."/>
            <person name="Henrissat B."/>
            <person name="Morin E."/>
            <person name="Kohler A."/>
            <person name="Barry K."/>
            <person name="LaButti K."/>
            <person name="Morin E."/>
            <person name="Salamov A."/>
            <person name="Lipzen A."/>
            <person name="Mereny Z."/>
            <person name="Hegedus B."/>
            <person name="Baldrian P."/>
            <person name="Stursova M."/>
            <person name="Weitz H."/>
            <person name="Taylor A."/>
            <person name="Grigoriev I.V."/>
            <person name="Nagy L.G."/>
            <person name="Martin F."/>
            <person name="Kauserud H."/>
        </authorList>
    </citation>
    <scope>NUCLEOTIDE SEQUENCE</scope>
    <source>
        <strain evidence="14">CBHHK067</strain>
    </source>
</reference>